<dbReference type="Proteomes" id="UP000008743">
    <property type="component" value="Unassembled WGS sequence"/>
</dbReference>
<evidence type="ECO:0008006" key="3">
    <source>
        <dbReference type="Google" id="ProtNLM"/>
    </source>
</evidence>
<keyword evidence="2" id="KW-1185">Reference proteome</keyword>
<dbReference type="AlphaFoldDB" id="A0A0D2U596"/>
<dbReference type="Pfam" id="PF06041">
    <property type="entry name" value="DUF924"/>
    <property type="match status" value="1"/>
</dbReference>
<dbReference type="EMBL" id="KE346361">
    <property type="protein sequence ID" value="KJE90321.1"/>
    <property type="molecule type" value="Genomic_DNA"/>
</dbReference>
<accession>A0A0D2U596</accession>
<name>A0A0D2U596_CAPO3</name>
<dbReference type="eggNOG" id="ENOG502S80R">
    <property type="taxonomic scope" value="Eukaryota"/>
</dbReference>
<evidence type="ECO:0000313" key="1">
    <source>
        <dbReference type="EMBL" id="KJE90321.1"/>
    </source>
</evidence>
<organism evidence="1 2">
    <name type="scientific">Capsaspora owczarzaki (strain ATCC 30864)</name>
    <dbReference type="NCBI Taxonomy" id="595528"/>
    <lineage>
        <taxon>Eukaryota</taxon>
        <taxon>Filasterea</taxon>
        <taxon>Capsaspora</taxon>
    </lineage>
</organism>
<dbReference type="InParanoid" id="A0A0D2U596"/>
<sequence>MPGAAARSCNLLAPSIAIVAIALLSALFYSSSSTLSSLASGSAVTSTSPNPVAAMANPANLTQRVLTCWFRNWDRTPPVPGPIMSKWFARDDQFDQEIKSNFESDVIAAGKGAFDDVAAKSANDALAVAILLDQFPRNAFRGTAQAFAFDQKAREIVFRALDAGFDAHVHPVERQFFYLVLMHHENLESQQRCVQLEEKLSREHGEVYPFLKHAVSFAKDHANVIERFGRFPSRNAVLGRESTAEEKTFLESHKGW</sequence>
<dbReference type="OrthoDB" id="414698at2759"/>
<dbReference type="Gene3D" id="1.25.40.10">
    <property type="entry name" value="Tetratricopeptide repeat domain"/>
    <property type="match status" value="1"/>
</dbReference>
<gene>
    <name evidence="1" type="ORF">CAOG_008533</name>
</gene>
<dbReference type="RefSeq" id="XP_011270114.1">
    <property type="nucleotide sequence ID" value="XM_011271812.1"/>
</dbReference>
<dbReference type="SUPFAM" id="SSF48452">
    <property type="entry name" value="TPR-like"/>
    <property type="match status" value="1"/>
</dbReference>
<evidence type="ECO:0000313" key="2">
    <source>
        <dbReference type="Proteomes" id="UP000008743"/>
    </source>
</evidence>
<dbReference type="STRING" id="595528.A0A0D2U596"/>
<dbReference type="InterPro" id="IPR011990">
    <property type="entry name" value="TPR-like_helical_dom_sf"/>
</dbReference>
<reference evidence="2" key="1">
    <citation type="submission" date="2011-02" db="EMBL/GenBank/DDBJ databases">
        <title>The Genome Sequence of Capsaspora owczarzaki ATCC 30864.</title>
        <authorList>
            <person name="Russ C."/>
            <person name="Cuomo C."/>
            <person name="Burger G."/>
            <person name="Gray M.W."/>
            <person name="Holland P.W.H."/>
            <person name="King N."/>
            <person name="Lang F.B.F."/>
            <person name="Roger A.J."/>
            <person name="Ruiz-Trillo I."/>
            <person name="Young S.K."/>
            <person name="Zeng Q."/>
            <person name="Gargeya S."/>
            <person name="Alvarado L."/>
            <person name="Berlin A."/>
            <person name="Chapman S.B."/>
            <person name="Chen Z."/>
            <person name="Freedman E."/>
            <person name="Gellesch M."/>
            <person name="Goldberg J."/>
            <person name="Griggs A."/>
            <person name="Gujja S."/>
            <person name="Heilman E."/>
            <person name="Heiman D."/>
            <person name="Howarth C."/>
            <person name="Mehta T."/>
            <person name="Neiman D."/>
            <person name="Pearson M."/>
            <person name="Roberts A."/>
            <person name="Saif S."/>
            <person name="Shea T."/>
            <person name="Shenoy N."/>
            <person name="Sisk P."/>
            <person name="Stolte C."/>
            <person name="Sykes S."/>
            <person name="White J."/>
            <person name="Yandava C."/>
            <person name="Haas B."/>
            <person name="Nusbaum C."/>
            <person name="Birren B."/>
        </authorList>
    </citation>
    <scope>NUCLEOTIDE SEQUENCE</scope>
    <source>
        <strain evidence="2">ATCC 30864</strain>
    </source>
</reference>
<dbReference type="InterPro" id="IPR010323">
    <property type="entry name" value="DUF924"/>
</dbReference>
<proteinExistence type="predicted"/>
<dbReference type="Gene3D" id="1.20.58.320">
    <property type="entry name" value="TPR-like"/>
    <property type="match status" value="1"/>
</dbReference>
<protein>
    <recommendedName>
        <fullName evidence="3">DUF924-domain-containing protein</fullName>
    </recommendedName>
</protein>
<dbReference type="PhylomeDB" id="A0A0D2U596"/>